<proteinExistence type="predicted"/>
<dbReference type="Proteomes" id="UP000694906">
    <property type="component" value="Unplaced"/>
</dbReference>
<dbReference type="InterPro" id="IPR047184">
    <property type="entry name" value="KANK1-4"/>
</dbReference>
<keyword evidence="7" id="KW-1185">Reference proteome</keyword>
<dbReference type="Pfam" id="PF00023">
    <property type="entry name" value="Ank"/>
    <property type="match status" value="1"/>
</dbReference>
<dbReference type="GeneID" id="101720735"/>
<feature type="region of interest" description="Disordered" evidence="6">
    <location>
        <begin position="633"/>
        <end position="700"/>
    </location>
</feature>
<dbReference type="Pfam" id="PF12796">
    <property type="entry name" value="Ank_2"/>
    <property type="match status" value="1"/>
</dbReference>
<feature type="region of interest" description="Disordered" evidence="6">
    <location>
        <begin position="1134"/>
        <end position="1177"/>
    </location>
</feature>
<evidence type="ECO:0000313" key="7">
    <source>
        <dbReference type="Proteomes" id="UP000694906"/>
    </source>
</evidence>
<dbReference type="PROSITE" id="PS50297">
    <property type="entry name" value="ANK_REP_REGION"/>
    <property type="match status" value="2"/>
</dbReference>
<evidence type="ECO:0000256" key="1">
    <source>
        <dbReference type="ARBA" id="ARBA00022737"/>
    </source>
</evidence>
<dbReference type="PANTHER" id="PTHR24168">
    <property type="entry name" value="KN MOTIF AND ANKYRIN REPEAT DOMAIN-CONTAINING"/>
    <property type="match status" value="1"/>
</dbReference>
<gene>
    <name evidence="8" type="primary">Kank4</name>
</gene>
<accession>A0AAX6SRG5</accession>
<dbReference type="GO" id="GO:0030837">
    <property type="term" value="P:negative regulation of actin filament polymerization"/>
    <property type="evidence" value="ECO:0007669"/>
    <property type="project" value="InterPro"/>
</dbReference>
<feature type="repeat" description="ANK" evidence="4">
    <location>
        <begin position="861"/>
        <end position="893"/>
    </location>
</feature>
<name>A0AAX6SRG5_HETGA</name>
<dbReference type="SUPFAM" id="SSF48403">
    <property type="entry name" value="Ankyrin repeat"/>
    <property type="match status" value="1"/>
</dbReference>
<keyword evidence="3 5" id="KW-0175">Coiled coil</keyword>
<feature type="region of interest" description="Disordered" evidence="6">
    <location>
        <begin position="432"/>
        <end position="462"/>
    </location>
</feature>
<dbReference type="PROSITE" id="PS50088">
    <property type="entry name" value="ANK_REPEAT"/>
    <property type="match status" value="2"/>
</dbReference>
<dbReference type="AlphaFoldDB" id="A0AAX6SRG5"/>
<dbReference type="CTD" id="163782"/>
<feature type="compositionally biased region" description="Low complexity" evidence="6">
    <location>
        <begin position="985"/>
        <end position="1014"/>
    </location>
</feature>
<feature type="region of interest" description="Disordered" evidence="6">
    <location>
        <begin position="474"/>
        <end position="496"/>
    </location>
</feature>
<dbReference type="InterPro" id="IPR021939">
    <property type="entry name" value="KN_motif"/>
</dbReference>
<feature type="region of interest" description="Disordered" evidence="6">
    <location>
        <begin position="166"/>
        <end position="209"/>
    </location>
</feature>
<evidence type="ECO:0000256" key="5">
    <source>
        <dbReference type="SAM" id="Coils"/>
    </source>
</evidence>
<evidence type="ECO:0000256" key="3">
    <source>
        <dbReference type="ARBA" id="ARBA00023054"/>
    </source>
</evidence>
<dbReference type="Pfam" id="PF12075">
    <property type="entry name" value="KN_motif"/>
    <property type="match status" value="1"/>
</dbReference>
<evidence type="ECO:0000256" key="4">
    <source>
        <dbReference type="PROSITE-ProRule" id="PRU00023"/>
    </source>
</evidence>
<feature type="compositionally biased region" description="Pro residues" evidence="6">
    <location>
        <begin position="588"/>
        <end position="603"/>
    </location>
</feature>
<dbReference type="PANTHER" id="PTHR24168:SF24">
    <property type="entry name" value="KN MOTIF AND ANKYRIN REPEAT DOMAIN-CONTAINING PROTEIN 4"/>
    <property type="match status" value="1"/>
</dbReference>
<evidence type="ECO:0000313" key="8">
    <source>
        <dbReference type="RefSeq" id="XP_021110990.1"/>
    </source>
</evidence>
<dbReference type="SMART" id="SM00248">
    <property type="entry name" value="ANK"/>
    <property type="match status" value="3"/>
</dbReference>
<feature type="region of interest" description="Disordered" evidence="6">
    <location>
        <begin position="271"/>
        <end position="292"/>
    </location>
</feature>
<feature type="region of interest" description="Disordered" evidence="6">
    <location>
        <begin position="579"/>
        <end position="612"/>
    </location>
</feature>
<dbReference type="InterPro" id="IPR036770">
    <property type="entry name" value="Ankyrin_rpt-contain_sf"/>
</dbReference>
<feature type="repeat" description="ANK" evidence="4">
    <location>
        <begin position="789"/>
        <end position="814"/>
    </location>
</feature>
<feature type="region of interest" description="Disordered" evidence="6">
    <location>
        <begin position="924"/>
        <end position="1102"/>
    </location>
</feature>
<protein>
    <submittedName>
        <fullName evidence="8">KN motif and ankyrin repeat domain-containing protein 4</fullName>
    </submittedName>
</protein>
<keyword evidence="2 4" id="KW-0040">ANK repeat</keyword>
<reference evidence="8" key="1">
    <citation type="submission" date="2025-08" db="UniProtKB">
        <authorList>
            <consortium name="RefSeq"/>
        </authorList>
    </citation>
    <scope>IDENTIFICATION</scope>
</reference>
<evidence type="ECO:0000256" key="6">
    <source>
        <dbReference type="SAM" id="MobiDB-lite"/>
    </source>
</evidence>
<dbReference type="GO" id="GO:0005737">
    <property type="term" value="C:cytoplasm"/>
    <property type="evidence" value="ECO:0007669"/>
    <property type="project" value="TreeGrafter"/>
</dbReference>
<dbReference type="RefSeq" id="XP_021110990.1">
    <property type="nucleotide sequence ID" value="XM_021255331.1"/>
</dbReference>
<feature type="compositionally biased region" description="Pro residues" evidence="6">
    <location>
        <begin position="282"/>
        <end position="291"/>
    </location>
</feature>
<feature type="compositionally biased region" description="Basic residues" evidence="6">
    <location>
        <begin position="1020"/>
        <end position="1034"/>
    </location>
</feature>
<feature type="compositionally biased region" description="Basic and acidic residues" evidence="6">
    <location>
        <begin position="666"/>
        <end position="682"/>
    </location>
</feature>
<feature type="region of interest" description="Disordered" evidence="6">
    <location>
        <begin position="1"/>
        <end position="28"/>
    </location>
</feature>
<dbReference type="GO" id="GO:0005856">
    <property type="term" value="C:cytoskeleton"/>
    <property type="evidence" value="ECO:0007669"/>
    <property type="project" value="TreeGrafter"/>
</dbReference>
<evidence type="ECO:0000256" key="2">
    <source>
        <dbReference type="ARBA" id="ARBA00023043"/>
    </source>
</evidence>
<sequence>MEKTEAQDQPAQGDEEKDSPKSHPYSVETPYGFHLDLDFLKYVDDIEKGNTIRRVPIRRRTKQAKFSTLPRNFSLPDSSVCPQTALLQQRWSPTVPRKVFLGPQVQTQAPAPWGSTPQAWAGGSELSNPRKALLVEADGQWKDAALGLGSARPQLLRASSMPGTLLPSRALEGLPAPPAPPPLQDTGGSWDGSFKPAEEPADLPSPGLGASAVETAEELGDLVLGVPEEAERPAGEVQAPDRLSPPGPPPSFQSAPFIPEDVGVEVQTWGPQVGSTLGSSTPSPPPLPSPVPESELTLAGMELSISELPLPPPPEVAVRSVGVRVTEEALGPDGSLGQQLSALQRELASRTEELAAVRAALEAREQRVRELQGTVAQLEEKLTQDAQARAHASVHTGPLCMDTCDKGVRAALLSPADSGHRGALGEEGSLLRVTDSAPPGEQCPAQLALPRGPGTSPASPMYSCPAMELRIEEPAGSGQEGDAGLAAEGTSGSDGEVALAAGEEAGPEQPGGLPGSPADAALGQYVRKIQELLQEQWSCLEHGYPELASALRQPASRLSSIRGQLLSSLSLLLSAYAAQGPQQEPAGHPGPSPPAPEVSPPPSLKSVMKKKDCGFGAAGNGGKKNLQFVGVNGGYETTSSEETSAEDSSPEGLSDSEAGENGGDPECVRHGDAHPEQGHPEATRSTGRGSAPAEGASHPEAERDALALFSRCKPSEEFLHACRALSQHPPEAEAADPLLRQSLNTVSQEWFRVSSRKSSSPAVVAAYLLGVQPLSPHLLKLLVNLADRNGNTALHYSVSHSNFPIAKLLLDTGVCAVDRQNEAGYTAVMITPLASAETDEDMAVVWRLLREGNVNIQATQGGRTALMLAVVHGRGDMVRALLRCRADVNLRDHAGRTGLMLAVRRGSAGLVRLLLAQPACDSSLADEVRRAPRRGRNRAGEPGRDTAASPRLPAGRPHGPVPCAAAAGPRRHRRPPAGPRGARRGPGQRAAAAGLSGGRRATAAQDARGGAAARTLPPCGRRRLQPLHRVRPRASRVAPGRPQGPLAGTAGGSRALPGRGEARPEAPREGTALSAETAEGGSSQARKRKGRGPALESSVLELRPGTCRSGLLPSSCEAQEQPAPRGIRSLLPEAAPTAHAPRRPRSERSPHLWPSPSQPLALHFPPRGRSLGSRASTPSLGESLLSECVFDLCKCTSAATAHQHPSGNAGPCSSDTVVGRVTFWLSIAT</sequence>
<feature type="coiled-coil region" evidence="5">
    <location>
        <begin position="340"/>
        <end position="388"/>
    </location>
</feature>
<dbReference type="InterPro" id="IPR002110">
    <property type="entry name" value="Ankyrin_rpt"/>
</dbReference>
<organism evidence="7 8">
    <name type="scientific">Heterocephalus glaber</name>
    <name type="common">Naked mole rat</name>
    <dbReference type="NCBI Taxonomy" id="10181"/>
    <lineage>
        <taxon>Eukaryota</taxon>
        <taxon>Metazoa</taxon>
        <taxon>Chordata</taxon>
        <taxon>Craniata</taxon>
        <taxon>Vertebrata</taxon>
        <taxon>Euteleostomi</taxon>
        <taxon>Mammalia</taxon>
        <taxon>Eutheria</taxon>
        <taxon>Euarchontoglires</taxon>
        <taxon>Glires</taxon>
        <taxon>Rodentia</taxon>
        <taxon>Hystricomorpha</taxon>
        <taxon>Bathyergidae</taxon>
        <taxon>Heterocephalus</taxon>
    </lineage>
</organism>
<keyword evidence="1" id="KW-0677">Repeat</keyword>
<dbReference type="Gene3D" id="1.25.40.20">
    <property type="entry name" value="Ankyrin repeat-containing domain"/>
    <property type="match status" value="1"/>
</dbReference>